<dbReference type="InterPro" id="IPR001867">
    <property type="entry name" value="OmpR/PhoB-type_DNA-bd"/>
</dbReference>
<dbReference type="PROSITE" id="PS51755">
    <property type="entry name" value="OMPR_PHOB"/>
    <property type="match status" value="1"/>
</dbReference>
<gene>
    <name evidence="5" type="ORF">ACFOEE_16335</name>
</gene>
<dbReference type="Proteomes" id="UP001595453">
    <property type="component" value="Unassembled WGS sequence"/>
</dbReference>
<accession>A0ABV7CN29</accession>
<feature type="DNA-binding region" description="OmpR/PhoB-type" evidence="2">
    <location>
        <begin position="2"/>
        <end position="98"/>
    </location>
</feature>
<sequence>MRKSIVIQQREIDLDSGEIRYQGTQSCLEPKVLAVLKVLLAHQGSVISQEDLLNQVWGEVIVAPNALQRCITLLRKQLGDDDKRIIQTFPKLGYRLQMPATSATTPFEKYRQVWLGALFAVISLCGLVWLQYSAKPKHTYRLADLTPLTHDKAAQYGAAIHHDQIAYFQQNGDKTDLLLKDLRTQQTRTMQSQAHFYGSISFSPKGDSLVVGEVTFVEGVKCAQLRLFNLALQQSEVLLPCYKQFLHSAKWLDNHKLIYMSTDKIRRTELYLLPLTKHSPPQRLTLPEDIAKVYQFNVFNDALWLSGVDQADNNKLWQTQVEGEKLSSLNTIALTYPAADASLPLKLANGNVGNGNIVQSYQNQLFIYDQTQLITTLPLASPAALTLSAVNEHGALLATAGKQNMLVRERQWQNAFAQDTDITTSDFSDASGQYQPFGQAIAYLSNRSGRTQLWLQTAKQAKQLTFDAPVNSFVWQADGKALWFSSNGQLQHVSLQGIVTPFTVSTKIKQLLQHGSKPWLLALDSASHLIQIDTDTGKTAVLLPRPVNWAQQLESGKILFSPVDQGKLYQFESNQITAVEPLADIILQWRFFVRDNAVLLQDKQKNIWRYQPDLNKAEIVAQFDEQALFATDFRYEQSASEQLAMLSDNFAKYQANIVQIGVITAPITE</sequence>
<evidence type="ECO:0000256" key="2">
    <source>
        <dbReference type="PROSITE-ProRule" id="PRU01091"/>
    </source>
</evidence>
<evidence type="ECO:0000313" key="6">
    <source>
        <dbReference type="Proteomes" id="UP001595453"/>
    </source>
</evidence>
<dbReference type="SUPFAM" id="SSF46894">
    <property type="entry name" value="C-terminal effector domain of the bipartite response regulators"/>
    <property type="match status" value="1"/>
</dbReference>
<dbReference type="PANTHER" id="PTHR36842">
    <property type="entry name" value="PROTEIN TOLB HOMOLOG"/>
    <property type="match status" value="1"/>
</dbReference>
<dbReference type="PANTHER" id="PTHR36842:SF1">
    <property type="entry name" value="PROTEIN TOLB"/>
    <property type="match status" value="1"/>
</dbReference>
<evidence type="ECO:0000256" key="3">
    <source>
        <dbReference type="SAM" id="Phobius"/>
    </source>
</evidence>
<proteinExistence type="predicted"/>
<keyword evidence="3" id="KW-0472">Membrane</keyword>
<dbReference type="InterPro" id="IPR011042">
    <property type="entry name" value="6-blade_b-propeller_TolB-like"/>
</dbReference>
<keyword evidence="6" id="KW-1185">Reference proteome</keyword>
<dbReference type="CDD" id="cd00383">
    <property type="entry name" value="trans_reg_C"/>
    <property type="match status" value="1"/>
</dbReference>
<evidence type="ECO:0000259" key="4">
    <source>
        <dbReference type="PROSITE" id="PS51755"/>
    </source>
</evidence>
<feature type="transmembrane region" description="Helical" evidence="3">
    <location>
        <begin position="113"/>
        <end position="132"/>
    </location>
</feature>
<dbReference type="InterPro" id="IPR016032">
    <property type="entry name" value="Sig_transdc_resp-reg_C-effctor"/>
</dbReference>
<dbReference type="SUPFAM" id="SSF82171">
    <property type="entry name" value="DPP6 N-terminal domain-like"/>
    <property type="match status" value="1"/>
</dbReference>
<reference evidence="6" key="1">
    <citation type="journal article" date="2019" name="Int. J. Syst. Evol. Microbiol.">
        <title>The Global Catalogue of Microorganisms (GCM) 10K type strain sequencing project: providing services to taxonomists for standard genome sequencing and annotation.</title>
        <authorList>
            <consortium name="The Broad Institute Genomics Platform"/>
            <consortium name="The Broad Institute Genome Sequencing Center for Infectious Disease"/>
            <person name="Wu L."/>
            <person name="Ma J."/>
        </authorList>
    </citation>
    <scope>NUCLEOTIDE SEQUENCE [LARGE SCALE GENOMIC DNA]</scope>
    <source>
        <strain evidence="6">KCTC 42730</strain>
    </source>
</reference>
<dbReference type="Gene3D" id="2.120.10.30">
    <property type="entry name" value="TolB, C-terminal domain"/>
    <property type="match status" value="2"/>
</dbReference>
<dbReference type="Pfam" id="PF00486">
    <property type="entry name" value="Trans_reg_C"/>
    <property type="match status" value="1"/>
</dbReference>
<dbReference type="SMART" id="SM00862">
    <property type="entry name" value="Trans_reg_C"/>
    <property type="match status" value="1"/>
</dbReference>
<feature type="domain" description="OmpR/PhoB-type" evidence="4">
    <location>
        <begin position="2"/>
        <end position="98"/>
    </location>
</feature>
<dbReference type="RefSeq" id="WP_377126662.1">
    <property type="nucleotide sequence ID" value="NZ_JBHRSD010000029.1"/>
</dbReference>
<dbReference type="InterPro" id="IPR036388">
    <property type="entry name" value="WH-like_DNA-bd_sf"/>
</dbReference>
<protein>
    <submittedName>
        <fullName evidence="5">Winged helix-turn-helix domain-containing protein</fullName>
    </submittedName>
</protein>
<organism evidence="5 6">
    <name type="scientific">Pseudoalteromonas fenneropenaei</name>
    <dbReference type="NCBI Taxonomy" id="1737459"/>
    <lineage>
        <taxon>Bacteria</taxon>
        <taxon>Pseudomonadati</taxon>
        <taxon>Pseudomonadota</taxon>
        <taxon>Gammaproteobacteria</taxon>
        <taxon>Alteromonadales</taxon>
        <taxon>Pseudoalteromonadaceae</taxon>
        <taxon>Pseudoalteromonas</taxon>
    </lineage>
</organism>
<evidence type="ECO:0000313" key="5">
    <source>
        <dbReference type="EMBL" id="MFC3034074.1"/>
    </source>
</evidence>
<keyword evidence="3" id="KW-0812">Transmembrane</keyword>
<comment type="caution">
    <text evidence="5">The sequence shown here is derived from an EMBL/GenBank/DDBJ whole genome shotgun (WGS) entry which is preliminary data.</text>
</comment>
<dbReference type="EMBL" id="JBHRSD010000029">
    <property type="protein sequence ID" value="MFC3034074.1"/>
    <property type="molecule type" value="Genomic_DNA"/>
</dbReference>
<keyword evidence="1 2" id="KW-0238">DNA-binding</keyword>
<evidence type="ECO:0000256" key="1">
    <source>
        <dbReference type="ARBA" id="ARBA00023125"/>
    </source>
</evidence>
<dbReference type="Gene3D" id="1.10.10.10">
    <property type="entry name" value="Winged helix-like DNA-binding domain superfamily/Winged helix DNA-binding domain"/>
    <property type="match status" value="1"/>
</dbReference>
<name>A0ABV7CN29_9GAMM</name>
<keyword evidence="3" id="KW-1133">Transmembrane helix</keyword>